<gene>
    <name evidence="2" type="ORF">CYLTODRAFT_357351</name>
</gene>
<evidence type="ECO:0000259" key="1">
    <source>
        <dbReference type="Pfam" id="PF14214"/>
    </source>
</evidence>
<dbReference type="Pfam" id="PF14214">
    <property type="entry name" value="Helitron_like_N"/>
    <property type="match status" value="1"/>
</dbReference>
<organism evidence="2 3">
    <name type="scientific">Cylindrobasidium torrendii FP15055 ss-10</name>
    <dbReference type="NCBI Taxonomy" id="1314674"/>
    <lineage>
        <taxon>Eukaryota</taxon>
        <taxon>Fungi</taxon>
        <taxon>Dikarya</taxon>
        <taxon>Basidiomycota</taxon>
        <taxon>Agaricomycotina</taxon>
        <taxon>Agaricomycetes</taxon>
        <taxon>Agaricomycetidae</taxon>
        <taxon>Agaricales</taxon>
        <taxon>Marasmiineae</taxon>
        <taxon>Physalacriaceae</taxon>
        <taxon>Cylindrobasidium</taxon>
    </lineage>
</organism>
<name>A0A0D7B4I6_9AGAR</name>
<dbReference type="InterPro" id="IPR025476">
    <property type="entry name" value="Helitron_helicase-like"/>
</dbReference>
<dbReference type="AlphaFoldDB" id="A0A0D7B4I6"/>
<dbReference type="EMBL" id="KN880604">
    <property type="protein sequence ID" value="KIY65099.1"/>
    <property type="molecule type" value="Genomic_DNA"/>
</dbReference>
<evidence type="ECO:0000313" key="3">
    <source>
        <dbReference type="Proteomes" id="UP000054007"/>
    </source>
</evidence>
<reference evidence="2 3" key="1">
    <citation type="journal article" date="2015" name="Fungal Genet. Biol.">
        <title>Evolution of novel wood decay mechanisms in Agaricales revealed by the genome sequences of Fistulina hepatica and Cylindrobasidium torrendii.</title>
        <authorList>
            <person name="Floudas D."/>
            <person name="Held B.W."/>
            <person name="Riley R."/>
            <person name="Nagy L.G."/>
            <person name="Koehler G."/>
            <person name="Ransdell A.S."/>
            <person name="Younus H."/>
            <person name="Chow J."/>
            <person name="Chiniquy J."/>
            <person name="Lipzen A."/>
            <person name="Tritt A."/>
            <person name="Sun H."/>
            <person name="Haridas S."/>
            <person name="LaButti K."/>
            <person name="Ohm R.A."/>
            <person name="Kues U."/>
            <person name="Blanchette R.A."/>
            <person name="Grigoriev I.V."/>
            <person name="Minto R.E."/>
            <person name="Hibbett D.S."/>
        </authorList>
    </citation>
    <scope>NUCLEOTIDE SEQUENCE [LARGE SCALE GENOMIC DNA]</scope>
    <source>
        <strain evidence="2 3">FP15055 ss-10</strain>
    </source>
</reference>
<protein>
    <recommendedName>
        <fullName evidence="1">Helitron helicase-like domain-containing protein</fullName>
    </recommendedName>
</protein>
<evidence type="ECO:0000313" key="2">
    <source>
        <dbReference type="EMBL" id="KIY65099.1"/>
    </source>
</evidence>
<dbReference type="OrthoDB" id="10007484at2759"/>
<dbReference type="STRING" id="1314674.A0A0D7B4I6"/>
<sequence length="330" mass="36935">MFDLFLGTVLGTQRPDRRGVFGRIKTYYGVVEAQARGSLHIHILLWLEGALSPLDIQTLCETNETFRKRMFEWLESIIKHDFPDGQKDVTDGALGTVYRPKRCMNAVLGRPPKPTDPDFKEKWAQYLRDVLDASGQEHTHNETCFKKLKIPMTRLTAAEKDALCRFNLPADLVENTYMDVEGATRIRRTNDMMGGYNSIVSALMQCNTDVKFVGSGWVGMALSVYMSSYTAKASLDSAVILCALAAAVEDAESKNEPVNDDIESSRLILRRTLNIMVGRRELSGQQVAAEILGHGNHRTNAHFGSYYWTSLLTHASPIDFPPKANTQGQK</sequence>
<accession>A0A0D7B4I6</accession>
<keyword evidence="3" id="KW-1185">Reference proteome</keyword>
<dbReference type="Proteomes" id="UP000054007">
    <property type="component" value="Unassembled WGS sequence"/>
</dbReference>
<feature type="domain" description="Helitron helicase-like" evidence="1">
    <location>
        <begin position="4"/>
        <end position="45"/>
    </location>
</feature>
<proteinExistence type="predicted"/>